<comment type="similarity">
    <text evidence="2">Belongs to the protein prenyltransferase subunit alpha family.</text>
</comment>
<evidence type="ECO:0000256" key="7">
    <source>
        <dbReference type="ARBA" id="ARBA00022737"/>
    </source>
</evidence>
<evidence type="ECO:0000256" key="6">
    <source>
        <dbReference type="ARBA" id="ARBA00022679"/>
    </source>
</evidence>
<comment type="caution">
    <text evidence="15">The sequence shown here is derived from an EMBL/GenBank/DDBJ whole genome shotgun (WGS) entry which is preliminary data.</text>
</comment>
<comment type="cofactor">
    <cofactor evidence="1">
        <name>Mg(2+)</name>
        <dbReference type="ChEBI" id="CHEBI:18420"/>
    </cofactor>
</comment>
<evidence type="ECO:0000256" key="4">
    <source>
        <dbReference type="ARBA" id="ARBA00012702"/>
    </source>
</evidence>
<feature type="coiled-coil region" evidence="14">
    <location>
        <begin position="554"/>
        <end position="581"/>
    </location>
</feature>
<dbReference type="EC" id="2.5.1.58" evidence="4"/>
<dbReference type="EC" id="2.5.1.59" evidence="3"/>
<evidence type="ECO:0000256" key="3">
    <source>
        <dbReference type="ARBA" id="ARBA00012700"/>
    </source>
</evidence>
<proteinExistence type="inferred from homology"/>
<sequence length="700" mass="80831">MVAMEPDNLEDELPYSQRESWKDVVPVPQEDGPHPLAVIKYPFGFEEVHSYFRAIQRRNETSVRALHLTADVIEHNSANYTAWYYRRRCLKELGIDLEEERIFTDKWARDCPKNYQVWYHRRWLVTEMATRARSRAPGPEAEEDIQELAKTELDYHLECMRVNSDYKNYNGWSHRQFILQQFSLWHQELPFVEQLLEEDIRNNSAWNHRYTVVRHQNWPLTDTIRERELNFAMQAIRKCASNECAWNYLSAFLGEGDGKVSWTSAPAVEALCREVTAVAAQEGTSCCFAIQALANIFEDGARKRFSASESVQGEVSQAKGDVQAALQQFEQLTEVDRIRAKYWQWLVLVGIEDPVLSCRLLVTIDTMEPLLKWPGRGHRLGSISWGPSNDARACVACCKFVLSRTPLAFGSFAGTHSGRSLHQATYGQIRPSVSFVSEARVIRPVKECNSMDMSILPHPLMDPKGDPREGTFEIPPPPKEVDDSFIKMYQNHSLMLPSERYKEHLLMKAGEQKWREERDAVFRYRKRMTVLERKHPEGILGVDGPTHPDTILYKERYQHLAAQAERKANIAENRFGNLHDKTYSDDAVAMRNYGTDPGLERSKDICIQRKCVDPEQHPFRFLDTHARLFPKFSPTWDPERAAALRSHDVRDRTHNIINGAQNALSYEVALPWEEVQQQAIQRRVAEAAKTATRSMSSHEI</sequence>
<dbReference type="AlphaFoldDB" id="A0A812M1S1"/>
<dbReference type="PROSITE" id="PS51147">
    <property type="entry name" value="PFTA"/>
    <property type="match status" value="4"/>
</dbReference>
<dbReference type="Proteomes" id="UP000649617">
    <property type="component" value="Unassembled WGS sequence"/>
</dbReference>
<evidence type="ECO:0000256" key="14">
    <source>
        <dbReference type="SAM" id="Coils"/>
    </source>
</evidence>
<dbReference type="InterPro" id="IPR002088">
    <property type="entry name" value="Prenyl_trans_a"/>
</dbReference>
<dbReference type="Gene3D" id="1.25.40.120">
    <property type="entry name" value="Protein prenylyltransferase"/>
    <property type="match status" value="1"/>
</dbReference>
<evidence type="ECO:0000256" key="2">
    <source>
        <dbReference type="ARBA" id="ARBA00006734"/>
    </source>
</evidence>
<keyword evidence="14" id="KW-0175">Coiled coil</keyword>
<dbReference type="GO" id="GO:0004662">
    <property type="term" value="F:CAAX-protein geranylgeranyltransferase activity"/>
    <property type="evidence" value="ECO:0007669"/>
    <property type="project" value="UniProtKB-EC"/>
</dbReference>
<keyword evidence="8" id="KW-0460">Magnesium</keyword>
<dbReference type="Pfam" id="PF01239">
    <property type="entry name" value="PPTA"/>
    <property type="match status" value="4"/>
</dbReference>
<organism evidence="15 16">
    <name type="scientific">Symbiodinium pilosum</name>
    <name type="common">Dinoflagellate</name>
    <dbReference type="NCBI Taxonomy" id="2952"/>
    <lineage>
        <taxon>Eukaryota</taxon>
        <taxon>Sar</taxon>
        <taxon>Alveolata</taxon>
        <taxon>Dinophyceae</taxon>
        <taxon>Suessiales</taxon>
        <taxon>Symbiodiniaceae</taxon>
        <taxon>Symbiodinium</taxon>
    </lineage>
</organism>
<evidence type="ECO:0000256" key="12">
    <source>
        <dbReference type="ARBA" id="ARBA00043086"/>
    </source>
</evidence>
<evidence type="ECO:0000256" key="1">
    <source>
        <dbReference type="ARBA" id="ARBA00001946"/>
    </source>
</evidence>
<dbReference type="GO" id="GO:0005965">
    <property type="term" value="C:protein farnesyltransferase complex"/>
    <property type="evidence" value="ECO:0007669"/>
    <property type="project" value="TreeGrafter"/>
</dbReference>
<dbReference type="GO" id="GO:0005953">
    <property type="term" value="C:CAAX-protein geranylgeranyltransferase complex"/>
    <property type="evidence" value="ECO:0007669"/>
    <property type="project" value="TreeGrafter"/>
</dbReference>
<accession>A0A812M1S1</accession>
<evidence type="ECO:0000313" key="16">
    <source>
        <dbReference type="Proteomes" id="UP000649617"/>
    </source>
</evidence>
<dbReference type="OrthoDB" id="272289at2759"/>
<evidence type="ECO:0000256" key="10">
    <source>
        <dbReference type="ARBA" id="ARBA00041392"/>
    </source>
</evidence>
<evidence type="ECO:0000256" key="5">
    <source>
        <dbReference type="ARBA" id="ARBA00022602"/>
    </source>
</evidence>
<dbReference type="PANTHER" id="PTHR11129">
    <property type="entry name" value="PROTEIN FARNESYLTRANSFERASE ALPHA SUBUNIT/RAB GERANYLGERANYL TRANSFERASE ALPHA SUBUNIT"/>
    <property type="match status" value="1"/>
</dbReference>
<dbReference type="GO" id="GO:0004660">
    <property type="term" value="F:protein farnesyltransferase activity"/>
    <property type="evidence" value="ECO:0007669"/>
    <property type="project" value="UniProtKB-EC"/>
</dbReference>
<evidence type="ECO:0000256" key="9">
    <source>
        <dbReference type="ARBA" id="ARBA00040965"/>
    </source>
</evidence>
<evidence type="ECO:0000313" key="15">
    <source>
        <dbReference type="EMBL" id="CAE7256802.1"/>
    </source>
</evidence>
<keyword evidence="7" id="KW-0677">Repeat</keyword>
<evidence type="ECO:0000256" key="13">
    <source>
        <dbReference type="ARBA" id="ARBA00043219"/>
    </source>
</evidence>
<gene>
    <name evidence="15" type="primary">FTA</name>
    <name evidence="15" type="ORF">SPIL2461_LOCUS5232</name>
</gene>
<evidence type="ECO:0000256" key="11">
    <source>
        <dbReference type="ARBA" id="ARBA00042436"/>
    </source>
</evidence>
<dbReference type="SUPFAM" id="SSF48439">
    <property type="entry name" value="Protein prenylyltransferase"/>
    <property type="match status" value="1"/>
</dbReference>
<dbReference type="PANTHER" id="PTHR11129:SF1">
    <property type="entry name" value="PROTEIN FARNESYLTRANSFERASE_GERANYLGERANYLTRANSFERASE TYPE-1 SUBUNIT ALPHA"/>
    <property type="match status" value="1"/>
</dbReference>
<name>A0A812M1S1_SYMPI</name>
<keyword evidence="16" id="KW-1185">Reference proteome</keyword>
<evidence type="ECO:0000256" key="8">
    <source>
        <dbReference type="ARBA" id="ARBA00022842"/>
    </source>
</evidence>
<dbReference type="EMBL" id="CAJNIZ010007287">
    <property type="protein sequence ID" value="CAE7256802.1"/>
    <property type="molecule type" value="Genomic_DNA"/>
</dbReference>
<keyword evidence="6" id="KW-0808">Transferase</keyword>
<keyword evidence="5" id="KW-0637">Prenyltransferase</keyword>
<reference evidence="15" key="1">
    <citation type="submission" date="2021-02" db="EMBL/GenBank/DDBJ databases">
        <authorList>
            <person name="Dougan E. K."/>
            <person name="Rhodes N."/>
            <person name="Thang M."/>
            <person name="Chan C."/>
        </authorList>
    </citation>
    <scope>NUCLEOTIDE SEQUENCE</scope>
</reference>
<protein>
    <recommendedName>
        <fullName evidence="9">Protein farnesyltransferase/geranylgeranyltransferase type-1 subunit alpha</fullName>
        <ecNumber evidence="4">2.5.1.58</ecNumber>
        <ecNumber evidence="3">2.5.1.59</ecNumber>
    </recommendedName>
    <alternativeName>
        <fullName evidence="12">CAAX farnesyltransferase subunit alpha</fullName>
    </alternativeName>
    <alternativeName>
        <fullName evidence="11">FTase-alpha</fullName>
    </alternativeName>
    <alternativeName>
        <fullName evidence="10">Ras proteins prenyltransferase subunit alpha</fullName>
    </alternativeName>
    <alternativeName>
        <fullName evidence="13">Type I protein geranyl-geranyltransferase subunit alpha</fullName>
    </alternativeName>
</protein>